<keyword evidence="3" id="KW-1185">Reference proteome</keyword>
<feature type="chain" id="PRO_5044822453" evidence="1">
    <location>
        <begin position="24"/>
        <end position="126"/>
    </location>
</feature>
<name>A0ABD1QX28_9LAMI</name>
<dbReference type="PANTHER" id="PTHR37389">
    <property type="entry name" value="NODULIN-24"/>
    <property type="match status" value="1"/>
</dbReference>
<comment type="caution">
    <text evidence="2">The sequence shown here is derived from an EMBL/GenBank/DDBJ whole genome shotgun (WGS) entry which is preliminary data.</text>
</comment>
<reference evidence="3" key="1">
    <citation type="submission" date="2024-07" db="EMBL/GenBank/DDBJ databases">
        <title>Two chromosome-level genome assemblies of Korean endemic species Abeliophyllum distichum and Forsythia ovata (Oleaceae).</title>
        <authorList>
            <person name="Jang H."/>
        </authorList>
    </citation>
    <scope>NUCLEOTIDE SEQUENCE [LARGE SCALE GENOMIC DNA]</scope>
</reference>
<evidence type="ECO:0000313" key="3">
    <source>
        <dbReference type="Proteomes" id="UP001604336"/>
    </source>
</evidence>
<organism evidence="2 3">
    <name type="scientific">Abeliophyllum distichum</name>
    <dbReference type="NCBI Taxonomy" id="126358"/>
    <lineage>
        <taxon>Eukaryota</taxon>
        <taxon>Viridiplantae</taxon>
        <taxon>Streptophyta</taxon>
        <taxon>Embryophyta</taxon>
        <taxon>Tracheophyta</taxon>
        <taxon>Spermatophyta</taxon>
        <taxon>Magnoliopsida</taxon>
        <taxon>eudicotyledons</taxon>
        <taxon>Gunneridae</taxon>
        <taxon>Pentapetalae</taxon>
        <taxon>asterids</taxon>
        <taxon>lamiids</taxon>
        <taxon>Lamiales</taxon>
        <taxon>Oleaceae</taxon>
        <taxon>Forsythieae</taxon>
        <taxon>Abeliophyllum</taxon>
    </lineage>
</organism>
<keyword evidence="1" id="KW-0732">Signal</keyword>
<evidence type="ECO:0000313" key="2">
    <source>
        <dbReference type="EMBL" id="KAL2480767.1"/>
    </source>
</evidence>
<protein>
    <submittedName>
        <fullName evidence="2">Glycine rich protein</fullName>
    </submittedName>
</protein>
<dbReference type="Proteomes" id="UP001604336">
    <property type="component" value="Unassembled WGS sequence"/>
</dbReference>
<evidence type="ECO:0000256" key="1">
    <source>
        <dbReference type="SAM" id="SignalP"/>
    </source>
</evidence>
<dbReference type="EMBL" id="JBFOLK010000010">
    <property type="protein sequence ID" value="KAL2480767.1"/>
    <property type="molecule type" value="Genomic_DNA"/>
</dbReference>
<dbReference type="PANTHER" id="PTHR37389:SF15">
    <property type="entry name" value="GLYCINE-RICH RNA-BINDING PROTEIN 2-LIKE ISOFORM X1"/>
    <property type="match status" value="1"/>
</dbReference>
<feature type="signal peptide" evidence="1">
    <location>
        <begin position="1"/>
        <end position="23"/>
    </location>
</feature>
<dbReference type="AlphaFoldDB" id="A0ABD1QX28"/>
<gene>
    <name evidence="2" type="ORF">Adt_33733</name>
</gene>
<proteinExistence type="predicted"/>
<accession>A0ABD1QX28</accession>
<dbReference type="InterPro" id="IPR010800">
    <property type="entry name" value="GRP"/>
</dbReference>
<sequence length="126" mass="12803">MMSKTFIVFGLVFAVLFIFSATAVDTSQDDTKDIADDKDHYGGGWGGGGWGGWGGYGGGGRGGGGGGWGSGGGGWGGWGGGGGGWGGGGPCRWGCCGYHKWEGCRCCYSPHEAMAYMKQNEAVSRP</sequence>